<dbReference type="GO" id="GO:0006355">
    <property type="term" value="P:regulation of DNA-templated transcription"/>
    <property type="evidence" value="ECO:0007669"/>
    <property type="project" value="InterPro"/>
</dbReference>
<dbReference type="InterPro" id="IPR016032">
    <property type="entry name" value="Sig_transdc_resp-reg_C-effctor"/>
</dbReference>
<dbReference type="Pfam" id="PF00498">
    <property type="entry name" value="FHA"/>
    <property type="match status" value="1"/>
</dbReference>
<dbReference type="PROSITE" id="PS50006">
    <property type="entry name" value="FHA_DOMAIN"/>
    <property type="match status" value="1"/>
</dbReference>
<evidence type="ECO:0000259" key="6">
    <source>
        <dbReference type="PROSITE" id="PS50043"/>
    </source>
</evidence>
<dbReference type="CDD" id="cd00060">
    <property type="entry name" value="FHA"/>
    <property type="match status" value="1"/>
</dbReference>
<name>A0A346XUD1_9ACTN</name>
<dbReference type="OrthoDB" id="5242544at2"/>
<dbReference type="RefSeq" id="WP_114590574.1">
    <property type="nucleotide sequence ID" value="NZ_CP031165.1"/>
</dbReference>
<protein>
    <submittedName>
        <fullName evidence="7">FHA domain/GGDEF domain protein</fullName>
    </submittedName>
</protein>
<evidence type="ECO:0000313" key="7">
    <source>
        <dbReference type="EMBL" id="AXV05828.1"/>
    </source>
</evidence>
<dbReference type="SMART" id="SM00421">
    <property type="entry name" value="HTH_LUXR"/>
    <property type="match status" value="1"/>
</dbReference>
<dbReference type="CDD" id="cd06170">
    <property type="entry name" value="LuxR_C_like"/>
    <property type="match status" value="1"/>
</dbReference>
<keyword evidence="3" id="KW-0238">DNA-binding</keyword>
<dbReference type="SUPFAM" id="SSF49879">
    <property type="entry name" value="SMAD/FHA domain"/>
    <property type="match status" value="1"/>
</dbReference>
<dbReference type="InterPro" id="IPR000253">
    <property type="entry name" value="FHA_dom"/>
</dbReference>
<dbReference type="PANTHER" id="PTHR44688">
    <property type="entry name" value="DNA-BINDING TRANSCRIPTIONAL ACTIVATOR DEVR_DOSR"/>
    <property type="match status" value="1"/>
</dbReference>
<evidence type="ECO:0000256" key="4">
    <source>
        <dbReference type="ARBA" id="ARBA00023163"/>
    </source>
</evidence>
<evidence type="ECO:0000256" key="1">
    <source>
        <dbReference type="ARBA" id="ARBA00022553"/>
    </source>
</evidence>
<keyword evidence="2" id="KW-0805">Transcription regulation</keyword>
<dbReference type="KEGG" id="euz:DVS28_a1128"/>
<gene>
    <name evidence="7" type="ORF">DVS28_a1128</name>
</gene>
<keyword evidence="8" id="KW-1185">Reference proteome</keyword>
<organism evidence="7 8">
    <name type="scientific">Euzebya pacifica</name>
    <dbReference type="NCBI Taxonomy" id="1608957"/>
    <lineage>
        <taxon>Bacteria</taxon>
        <taxon>Bacillati</taxon>
        <taxon>Actinomycetota</taxon>
        <taxon>Nitriliruptoria</taxon>
        <taxon>Euzebyales</taxon>
    </lineage>
</organism>
<dbReference type="InterPro" id="IPR036388">
    <property type="entry name" value="WH-like_DNA-bd_sf"/>
</dbReference>
<evidence type="ECO:0000256" key="3">
    <source>
        <dbReference type="ARBA" id="ARBA00023125"/>
    </source>
</evidence>
<evidence type="ECO:0000256" key="2">
    <source>
        <dbReference type="ARBA" id="ARBA00023015"/>
    </source>
</evidence>
<dbReference type="PROSITE" id="PS50043">
    <property type="entry name" value="HTH_LUXR_2"/>
    <property type="match status" value="1"/>
</dbReference>
<feature type="domain" description="FHA" evidence="5">
    <location>
        <begin position="22"/>
        <end position="71"/>
    </location>
</feature>
<dbReference type="Gene3D" id="1.10.10.10">
    <property type="entry name" value="Winged helix-like DNA-binding domain superfamily/Winged helix DNA-binding domain"/>
    <property type="match status" value="1"/>
</dbReference>
<dbReference type="InterPro" id="IPR000792">
    <property type="entry name" value="Tscrpt_reg_LuxR_C"/>
</dbReference>
<feature type="domain" description="HTH luxR-type" evidence="6">
    <location>
        <begin position="112"/>
        <end position="177"/>
    </location>
</feature>
<proteinExistence type="predicted"/>
<keyword evidence="1" id="KW-0597">Phosphoprotein</keyword>
<dbReference type="Gene3D" id="2.60.200.20">
    <property type="match status" value="1"/>
</dbReference>
<dbReference type="EMBL" id="CP031165">
    <property type="protein sequence ID" value="AXV05828.1"/>
    <property type="molecule type" value="Genomic_DNA"/>
</dbReference>
<dbReference type="SMART" id="SM00240">
    <property type="entry name" value="FHA"/>
    <property type="match status" value="1"/>
</dbReference>
<dbReference type="PANTHER" id="PTHR44688:SF16">
    <property type="entry name" value="DNA-BINDING TRANSCRIPTIONAL ACTIVATOR DEVR_DOSR"/>
    <property type="match status" value="1"/>
</dbReference>
<accession>A0A346XUD1</accession>
<reference evidence="7 8" key="1">
    <citation type="submission" date="2018-09" db="EMBL/GenBank/DDBJ databases">
        <title>Complete genome sequence of Euzebya sp. DY32-46 isolated from seawater of Pacific Ocean.</title>
        <authorList>
            <person name="Xu L."/>
            <person name="Wu Y.-H."/>
            <person name="Xu X.-W."/>
        </authorList>
    </citation>
    <scope>NUCLEOTIDE SEQUENCE [LARGE SCALE GENOMIC DNA]</scope>
    <source>
        <strain evidence="7 8">DY32-46</strain>
    </source>
</reference>
<sequence>MFVVTSDGPLKGRVLVIEADEQILGRRSTSDLVIDDPHVSRAHATVRKTAGAVLIEDLKSTGGTWVNDEQVSGSAALKHGDVVKFGNIETRFEDRGANMQGDDDTEVLEIEPSEAKPILSPRQGEVLEFLKEGLTNPEIAEKLGVTERTVKAHCQEVFDRLGARNRTAAVAAAMRMGLFED</sequence>
<dbReference type="PRINTS" id="PR00038">
    <property type="entry name" value="HTHLUXR"/>
</dbReference>
<evidence type="ECO:0000313" key="8">
    <source>
        <dbReference type="Proteomes" id="UP000264006"/>
    </source>
</evidence>
<dbReference type="SUPFAM" id="SSF46894">
    <property type="entry name" value="C-terminal effector domain of the bipartite response regulators"/>
    <property type="match status" value="1"/>
</dbReference>
<dbReference type="AlphaFoldDB" id="A0A346XUD1"/>
<dbReference type="GO" id="GO:0003677">
    <property type="term" value="F:DNA binding"/>
    <property type="evidence" value="ECO:0007669"/>
    <property type="project" value="UniProtKB-KW"/>
</dbReference>
<evidence type="ECO:0000259" key="5">
    <source>
        <dbReference type="PROSITE" id="PS50006"/>
    </source>
</evidence>
<keyword evidence="4" id="KW-0804">Transcription</keyword>
<dbReference type="Pfam" id="PF00196">
    <property type="entry name" value="GerE"/>
    <property type="match status" value="1"/>
</dbReference>
<dbReference type="Proteomes" id="UP000264006">
    <property type="component" value="Chromosome"/>
</dbReference>
<dbReference type="InterPro" id="IPR008984">
    <property type="entry name" value="SMAD_FHA_dom_sf"/>
</dbReference>